<keyword evidence="1" id="KW-0472">Membrane</keyword>
<name>A0A9L6KDU2_MOUSE</name>
<dbReference type="AGR" id="MGI:7809990"/>
<dbReference type="Ensembl" id="ENSMUST00000249255.1">
    <property type="protein sequence ID" value="ENSMUSP00000159635.1"/>
    <property type="gene ID" value="ENSMUSG00000121582.1"/>
</dbReference>
<proteinExistence type="predicted"/>
<dbReference type="Proteomes" id="UP000000589">
    <property type="component" value="Chromosome 4"/>
</dbReference>
<reference evidence="2 4" key="1">
    <citation type="journal article" date="2009" name="PLoS Biol.">
        <title>Lineage-specific biology revealed by a finished genome assembly of the mouse.</title>
        <authorList>
            <consortium name="Mouse Genome Sequencing Consortium"/>
            <person name="Church D.M."/>
            <person name="Goodstadt L."/>
            <person name="Hillier L.W."/>
            <person name="Zody M.C."/>
            <person name="Goldstein S."/>
            <person name="She X."/>
            <person name="Bult C.J."/>
            <person name="Agarwala R."/>
            <person name="Cherry J.L."/>
            <person name="DiCuccio M."/>
            <person name="Hlavina W."/>
            <person name="Kapustin Y."/>
            <person name="Meric P."/>
            <person name="Maglott D."/>
            <person name="Birtle Z."/>
            <person name="Marques A.C."/>
            <person name="Graves T."/>
            <person name="Zhou S."/>
            <person name="Teague B."/>
            <person name="Potamousis K."/>
            <person name="Churas C."/>
            <person name="Place M."/>
            <person name="Herschleb J."/>
            <person name="Runnheim R."/>
            <person name="Forrest D."/>
            <person name="Amos-Landgraf J."/>
            <person name="Schwartz D.C."/>
            <person name="Cheng Z."/>
            <person name="Lindblad-Toh K."/>
            <person name="Eichler E.E."/>
            <person name="Ponting C.P."/>
        </authorList>
    </citation>
    <scope>NUCLEOTIDE SEQUENCE [LARGE SCALE GENOMIC DNA]</scope>
    <source>
        <strain evidence="2 4">C57BL/6J</strain>
    </source>
</reference>
<dbReference type="SMR" id="A0A9L6KDU2"/>
<reference evidence="2" key="4">
    <citation type="submission" date="2025-09" db="UniProtKB">
        <authorList>
            <consortium name="Ensembl"/>
        </authorList>
    </citation>
    <scope>IDENTIFICATION</scope>
    <source>
        <strain evidence="2">C57BL/6J</strain>
    </source>
</reference>
<evidence type="ECO:0000256" key="1">
    <source>
        <dbReference type="SAM" id="Phobius"/>
    </source>
</evidence>
<keyword evidence="1" id="KW-1133">Transmembrane helix</keyword>
<accession>A0A9L6KDU2</accession>
<dbReference type="GeneTree" id="ENSGT01130000282097"/>
<keyword evidence="4" id="KW-1185">Reference proteome</keyword>
<sequence length="48" mass="5151">MALLSPTLDLVVTAVGSFLLFVLALGLLCFFTCRLARPLRIGTSINVN</sequence>
<keyword evidence="1" id="KW-0812">Transmembrane</keyword>
<organism evidence="2 4">
    <name type="scientific">Mus musculus</name>
    <name type="common">Mouse</name>
    <dbReference type="NCBI Taxonomy" id="10090"/>
    <lineage>
        <taxon>Eukaryota</taxon>
        <taxon>Metazoa</taxon>
        <taxon>Chordata</taxon>
        <taxon>Craniata</taxon>
        <taxon>Vertebrata</taxon>
        <taxon>Euteleostomi</taxon>
        <taxon>Mammalia</taxon>
        <taxon>Eutheria</taxon>
        <taxon>Euarchontoglires</taxon>
        <taxon>Glires</taxon>
        <taxon>Rodentia</taxon>
        <taxon>Myomorpha</taxon>
        <taxon>Muroidea</taxon>
        <taxon>Muridae</taxon>
        <taxon>Murinae</taxon>
        <taxon>Mus</taxon>
        <taxon>Mus</taxon>
    </lineage>
</organism>
<feature type="transmembrane region" description="Helical" evidence="1">
    <location>
        <begin position="12"/>
        <end position="31"/>
    </location>
</feature>
<evidence type="ECO:0000313" key="2">
    <source>
        <dbReference type="Ensembl" id="ENSMUSP00000159635.1"/>
    </source>
</evidence>
<reference evidence="2 4" key="2">
    <citation type="journal article" date="2011" name="PLoS Biol.">
        <title>Modernizing reference genome assemblies.</title>
        <authorList>
            <person name="Church D.M."/>
            <person name="Schneider V.A."/>
            <person name="Graves T."/>
            <person name="Auger K."/>
            <person name="Cunningham F."/>
            <person name="Bouk N."/>
            <person name="Chen H.C."/>
            <person name="Agarwala R."/>
            <person name="McLaren W.M."/>
            <person name="Ritchie G.R."/>
            <person name="Albracht D."/>
            <person name="Kremitzki M."/>
            <person name="Rock S."/>
            <person name="Kotkiewicz H."/>
            <person name="Kremitzki C."/>
            <person name="Wollam A."/>
            <person name="Trani L."/>
            <person name="Fulton L."/>
            <person name="Fulton R."/>
            <person name="Matthews L."/>
            <person name="Whitehead S."/>
            <person name="Chow W."/>
            <person name="Torrance J."/>
            <person name="Dunn M."/>
            <person name="Harden G."/>
            <person name="Threadgold G."/>
            <person name="Wood J."/>
            <person name="Collins J."/>
            <person name="Heath P."/>
            <person name="Griffiths G."/>
            <person name="Pelan S."/>
            <person name="Grafham D."/>
            <person name="Eichler E.E."/>
            <person name="Weinstock G."/>
            <person name="Mardis E.R."/>
            <person name="Wilson R.K."/>
            <person name="Howe K."/>
            <person name="Flicek P."/>
            <person name="Hubbard T."/>
        </authorList>
    </citation>
    <scope>NUCLEOTIDE SEQUENCE [LARGE SCALE GENOMIC DNA]</scope>
    <source>
        <strain evidence="2 4">C57BL/6J</strain>
    </source>
</reference>
<reference evidence="2" key="3">
    <citation type="submission" date="2025-08" db="UniProtKB">
        <authorList>
            <consortium name="Ensembl"/>
        </authorList>
    </citation>
    <scope>IDENTIFICATION</scope>
    <source>
        <strain evidence="2">C57BL/6J</strain>
    </source>
</reference>
<dbReference type="AlphaFoldDB" id="A0A9L6KDU2"/>
<gene>
    <name evidence="2 3" type="primary">Gm63526</name>
</gene>
<protein>
    <submittedName>
        <fullName evidence="2">Predicted gene, 63526</fullName>
    </submittedName>
</protein>
<evidence type="ECO:0000313" key="4">
    <source>
        <dbReference type="Proteomes" id="UP000000589"/>
    </source>
</evidence>
<dbReference type="MGI" id="MGI:7809990">
    <property type="gene designation" value="Gm63526"/>
</dbReference>
<evidence type="ECO:0000313" key="3">
    <source>
        <dbReference type="MGI" id="MGI:7809990"/>
    </source>
</evidence>